<keyword evidence="3" id="KW-1185">Reference proteome</keyword>
<gene>
    <name evidence="2" type="ORF">CISIN_1g038086mg</name>
</gene>
<reference evidence="2 3" key="1">
    <citation type="submission" date="2014-04" db="EMBL/GenBank/DDBJ databases">
        <authorList>
            <consortium name="International Citrus Genome Consortium"/>
            <person name="Gmitter F."/>
            <person name="Chen C."/>
            <person name="Farmerie W."/>
            <person name="Harkins T."/>
            <person name="Desany B."/>
            <person name="Mohiuddin M."/>
            <person name="Kodira C."/>
            <person name="Borodovsky M."/>
            <person name="Lomsadze A."/>
            <person name="Burns P."/>
            <person name="Jenkins J."/>
            <person name="Prochnik S."/>
            <person name="Shu S."/>
            <person name="Chapman J."/>
            <person name="Pitluck S."/>
            <person name="Schmutz J."/>
            <person name="Rokhsar D."/>
        </authorList>
    </citation>
    <scope>NUCLEOTIDE SEQUENCE</scope>
</reference>
<feature type="transmembrane region" description="Helical" evidence="1">
    <location>
        <begin position="48"/>
        <end position="68"/>
    </location>
</feature>
<organism evidence="2 3">
    <name type="scientific">Citrus sinensis</name>
    <name type="common">Sweet orange</name>
    <name type="synonym">Citrus aurantium var. sinensis</name>
    <dbReference type="NCBI Taxonomy" id="2711"/>
    <lineage>
        <taxon>Eukaryota</taxon>
        <taxon>Viridiplantae</taxon>
        <taxon>Streptophyta</taxon>
        <taxon>Embryophyta</taxon>
        <taxon>Tracheophyta</taxon>
        <taxon>Spermatophyta</taxon>
        <taxon>Magnoliopsida</taxon>
        <taxon>eudicotyledons</taxon>
        <taxon>Gunneridae</taxon>
        <taxon>Pentapetalae</taxon>
        <taxon>rosids</taxon>
        <taxon>malvids</taxon>
        <taxon>Sapindales</taxon>
        <taxon>Rutaceae</taxon>
        <taxon>Aurantioideae</taxon>
        <taxon>Citrus</taxon>
    </lineage>
</organism>
<keyword evidence="1" id="KW-0812">Transmembrane</keyword>
<proteinExistence type="predicted"/>
<dbReference type="Proteomes" id="UP000027120">
    <property type="component" value="Unassembled WGS sequence"/>
</dbReference>
<evidence type="ECO:0000256" key="1">
    <source>
        <dbReference type="SAM" id="Phobius"/>
    </source>
</evidence>
<sequence length="87" mass="10706">MPFSYFSLWIVTIWIKPLLAHSSLKSHRRSSLKCGVWKTYKLEFYKTYHYFIFQLSFLYMRLLFSFYMMTWDQLGNRLIEDSLRALT</sequence>
<dbReference type="AlphaFoldDB" id="A0A067EG45"/>
<evidence type="ECO:0000313" key="2">
    <source>
        <dbReference type="EMBL" id="KDO54144.1"/>
    </source>
</evidence>
<name>A0A067EG45_CITSI</name>
<accession>A0A067EG45</accession>
<keyword evidence="1" id="KW-0472">Membrane</keyword>
<evidence type="ECO:0000313" key="3">
    <source>
        <dbReference type="Proteomes" id="UP000027120"/>
    </source>
</evidence>
<keyword evidence="1" id="KW-1133">Transmembrane helix</keyword>
<protein>
    <submittedName>
        <fullName evidence="2">Uncharacterized protein</fullName>
    </submittedName>
</protein>
<feature type="transmembrane region" description="Helical" evidence="1">
    <location>
        <begin position="6"/>
        <end position="24"/>
    </location>
</feature>
<dbReference type="EMBL" id="KK785000">
    <property type="protein sequence ID" value="KDO54144.1"/>
    <property type="molecule type" value="Genomic_DNA"/>
</dbReference>